<feature type="compositionally biased region" description="Acidic residues" evidence="1">
    <location>
        <begin position="64"/>
        <end position="74"/>
    </location>
</feature>
<dbReference type="Proteomes" id="UP001221898">
    <property type="component" value="Unassembled WGS sequence"/>
</dbReference>
<feature type="region of interest" description="Disordered" evidence="1">
    <location>
        <begin position="14"/>
        <end position="90"/>
    </location>
</feature>
<dbReference type="AlphaFoldDB" id="A0AAD7VYW9"/>
<organism evidence="2 3">
    <name type="scientific">Aldrovandia affinis</name>
    <dbReference type="NCBI Taxonomy" id="143900"/>
    <lineage>
        <taxon>Eukaryota</taxon>
        <taxon>Metazoa</taxon>
        <taxon>Chordata</taxon>
        <taxon>Craniata</taxon>
        <taxon>Vertebrata</taxon>
        <taxon>Euteleostomi</taxon>
        <taxon>Actinopterygii</taxon>
        <taxon>Neopterygii</taxon>
        <taxon>Teleostei</taxon>
        <taxon>Notacanthiformes</taxon>
        <taxon>Halosauridae</taxon>
        <taxon>Aldrovandia</taxon>
    </lineage>
</organism>
<reference evidence="2" key="1">
    <citation type="journal article" date="2023" name="Science">
        <title>Genome structures resolve the early diversification of teleost fishes.</title>
        <authorList>
            <person name="Parey E."/>
            <person name="Louis A."/>
            <person name="Montfort J."/>
            <person name="Bouchez O."/>
            <person name="Roques C."/>
            <person name="Iampietro C."/>
            <person name="Lluch J."/>
            <person name="Castinel A."/>
            <person name="Donnadieu C."/>
            <person name="Desvignes T."/>
            <person name="Floi Bucao C."/>
            <person name="Jouanno E."/>
            <person name="Wen M."/>
            <person name="Mejri S."/>
            <person name="Dirks R."/>
            <person name="Jansen H."/>
            <person name="Henkel C."/>
            <person name="Chen W.J."/>
            <person name="Zahm M."/>
            <person name="Cabau C."/>
            <person name="Klopp C."/>
            <person name="Thompson A.W."/>
            <person name="Robinson-Rechavi M."/>
            <person name="Braasch I."/>
            <person name="Lecointre G."/>
            <person name="Bobe J."/>
            <person name="Postlethwait J.H."/>
            <person name="Berthelot C."/>
            <person name="Roest Crollius H."/>
            <person name="Guiguen Y."/>
        </authorList>
    </citation>
    <scope>NUCLEOTIDE SEQUENCE</scope>
    <source>
        <strain evidence="2">NC1722</strain>
    </source>
</reference>
<evidence type="ECO:0000313" key="2">
    <source>
        <dbReference type="EMBL" id="KAJ8362180.1"/>
    </source>
</evidence>
<gene>
    <name evidence="2" type="ORF">AAFF_G00390780</name>
</gene>
<keyword evidence="3" id="KW-1185">Reference proteome</keyword>
<protein>
    <submittedName>
        <fullName evidence="2">Uncharacterized protein</fullName>
    </submittedName>
</protein>
<dbReference type="EMBL" id="JAINUG010000732">
    <property type="protein sequence ID" value="KAJ8362180.1"/>
    <property type="molecule type" value="Genomic_DNA"/>
</dbReference>
<evidence type="ECO:0000313" key="3">
    <source>
        <dbReference type="Proteomes" id="UP001221898"/>
    </source>
</evidence>
<comment type="caution">
    <text evidence="2">The sequence shown here is derived from an EMBL/GenBank/DDBJ whole genome shotgun (WGS) entry which is preliminary data.</text>
</comment>
<evidence type="ECO:0000256" key="1">
    <source>
        <dbReference type="SAM" id="MobiDB-lite"/>
    </source>
</evidence>
<sequence length="155" mass="17705">MRCGWHRKLHVHSRLHTIGKRRRRAEEEEEKEDEAGGPQQEAATEIEEEAGPSTIPKKRRRAEEEEEEEKEDEPGSARRKLSFGGSGRGSIFRFIKFPDSIENCLDEYRKFQEGARACLLLCPPGRPPPLLRDGARACLPLNLSDVLLSQSDLWL</sequence>
<name>A0AAD7VYW9_9TELE</name>
<proteinExistence type="predicted"/>
<feature type="compositionally biased region" description="Basic residues" evidence="1">
    <location>
        <begin position="14"/>
        <end position="23"/>
    </location>
</feature>
<accession>A0AAD7VYW9</accession>